<dbReference type="PANTHER" id="PTHR11049">
    <property type="entry name" value="ACYL COENZYME A THIOESTER HYDROLASE"/>
    <property type="match status" value="1"/>
</dbReference>
<sequence length="178" mass="19816">MKVFFIVDPFFATFANRWRSVRNHSPIQVFIMGTMLRKLRIMQNARGTVRLIEVVFPEHTNHYGTLFGGQALQLLSKAAFLSGRSFVRGDVVMARCGEVLFHAPVRLGSTLVLDTQVSRVGRSSLTVRVAGSVQDVATEALVRVLDGEFEMVAVDAAGRPVRLANTPRLHEETFEETV</sequence>
<reference evidence="5" key="1">
    <citation type="submission" date="2023-07" db="EMBL/GenBank/DDBJ databases">
        <title>Sorghum-associated microbial communities from plants grown in Nebraska, USA.</title>
        <authorList>
            <person name="Schachtman D."/>
        </authorList>
    </citation>
    <scope>NUCLEOTIDE SEQUENCE</scope>
    <source>
        <strain evidence="5">DS2114</strain>
    </source>
</reference>
<keyword evidence="2 3" id="KW-0378">Hydrolase</keyword>
<dbReference type="CDD" id="cd03442">
    <property type="entry name" value="BFIT_BACH"/>
    <property type="match status" value="1"/>
</dbReference>
<dbReference type="GO" id="GO:0009062">
    <property type="term" value="P:fatty acid catabolic process"/>
    <property type="evidence" value="ECO:0007669"/>
    <property type="project" value="TreeGrafter"/>
</dbReference>
<protein>
    <submittedName>
        <fullName evidence="5">Acyl-CoA hydrolase</fullName>
    </submittedName>
</protein>
<dbReference type="EMBL" id="JAVDQZ010000007">
    <property type="protein sequence ID" value="MDR6428364.1"/>
    <property type="molecule type" value="Genomic_DNA"/>
</dbReference>
<dbReference type="Proteomes" id="UP001184828">
    <property type="component" value="Unassembled WGS sequence"/>
</dbReference>
<evidence type="ECO:0000256" key="2">
    <source>
        <dbReference type="ARBA" id="ARBA00022801"/>
    </source>
</evidence>
<evidence type="ECO:0000256" key="1">
    <source>
        <dbReference type="ARBA" id="ARBA00010458"/>
    </source>
</evidence>
<dbReference type="AlphaFoldDB" id="A0AAE3Y0M0"/>
<dbReference type="Gene3D" id="3.10.129.10">
    <property type="entry name" value="Hotdog Thioesterase"/>
    <property type="match status" value="1"/>
</dbReference>
<dbReference type="GO" id="GO:0005829">
    <property type="term" value="C:cytosol"/>
    <property type="evidence" value="ECO:0007669"/>
    <property type="project" value="TreeGrafter"/>
</dbReference>
<dbReference type="SUPFAM" id="SSF54637">
    <property type="entry name" value="Thioesterase/thiol ester dehydrase-isomerase"/>
    <property type="match status" value="1"/>
</dbReference>
<evidence type="ECO:0000256" key="3">
    <source>
        <dbReference type="PROSITE-ProRule" id="PRU01106"/>
    </source>
</evidence>
<proteinExistence type="inferred from homology"/>
<dbReference type="PROSITE" id="PS51770">
    <property type="entry name" value="HOTDOG_ACOT"/>
    <property type="match status" value="1"/>
</dbReference>
<dbReference type="Pfam" id="PF03061">
    <property type="entry name" value="4HBT"/>
    <property type="match status" value="1"/>
</dbReference>
<name>A0AAE3Y0M0_VARPD</name>
<dbReference type="GO" id="GO:0006637">
    <property type="term" value="P:acyl-CoA metabolic process"/>
    <property type="evidence" value="ECO:0007669"/>
    <property type="project" value="TreeGrafter"/>
</dbReference>
<gene>
    <name evidence="5" type="ORF">J2738_004522</name>
</gene>
<dbReference type="PANTHER" id="PTHR11049:SF24">
    <property type="entry name" value="CYTOSOLIC ACYL COENZYME A THIOESTER HYDROLASE"/>
    <property type="match status" value="1"/>
</dbReference>
<dbReference type="RefSeq" id="WP_307698037.1">
    <property type="nucleotide sequence ID" value="NZ_JAUSRU010000005.1"/>
</dbReference>
<evidence type="ECO:0000313" key="6">
    <source>
        <dbReference type="Proteomes" id="UP001184828"/>
    </source>
</evidence>
<dbReference type="InterPro" id="IPR029069">
    <property type="entry name" value="HotDog_dom_sf"/>
</dbReference>
<dbReference type="InterPro" id="IPR033120">
    <property type="entry name" value="HOTDOG_ACOT"/>
</dbReference>
<comment type="caution">
    <text evidence="5">The sequence shown here is derived from an EMBL/GenBank/DDBJ whole genome shotgun (WGS) entry which is preliminary data.</text>
</comment>
<comment type="similarity">
    <text evidence="1">Belongs to the acyl coenzyme A hydrolase family.</text>
</comment>
<feature type="domain" description="HotDog ACOT-type" evidence="4">
    <location>
        <begin position="45"/>
        <end position="157"/>
    </location>
</feature>
<organism evidence="5 6">
    <name type="scientific">Variovorax paradoxus</name>
    <dbReference type="NCBI Taxonomy" id="34073"/>
    <lineage>
        <taxon>Bacteria</taxon>
        <taxon>Pseudomonadati</taxon>
        <taxon>Pseudomonadota</taxon>
        <taxon>Betaproteobacteria</taxon>
        <taxon>Burkholderiales</taxon>
        <taxon>Comamonadaceae</taxon>
        <taxon>Variovorax</taxon>
    </lineage>
</organism>
<dbReference type="GO" id="GO:0052816">
    <property type="term" value="F:long-chain fatty acyl-CoA hydrolase activity"/>
    <property type="evidence" value="ECO:0007669"/>
    <property type="project" value="TreeGrafter"/>
</dbReference>
<accession>A0AAE3Y0M0</accession>
<evidence type="ECO:0000259" key="4">
    <source>
        <dbReference type="PROSITE" id="PS51770"/>
    </source>
</evidence>
<dbReference type="InterPro" id="IPR006683">
    <property type="entry name" value="Thioestr_dom"/>
</dbReference>
<evidence type="ECO:0000313" key="5">
    <source>
        <dbReference type="EMBL" id="MDR6428364.1"/>
    </source>
</evidence>
<dbReference type="InterPro" id="IPR040170">
    <property type="entry name" value="Cytosol_ACT"/>
</dbReference>